<reference evidence="2" key="1">
    <citation type="submission" date="2012-09" db="EMBL/GenBank/DDBJ databases">
        <authorList>
            <person name="Martin A.A."/>
        </authorList>
    </citation>
    <scope>NUCLEOTIDE SEQUENCE</scope>
</reference>
<feature type="region of interest" description="Disordered" evidence="1">
    <location>
        <begin position="77"/>
        <end position="96"/>
    </location>
</feature>
<dbReference type="Proteomes" id="UP000035642">
    <property type="component" value="Unassembled WGS sequence"/>
</dbReference>
<evidence type="ECO:0000313" key="2">
    <source>
        <dbReference type="Proteomes" id="UP000035642"/>
    </source>
</evidence>
<organism evidence="2 3">
    <name type="scientific">Angiostrongylus cantonensis</name>
    <name type="common">Rat lungworm</name>
    <dbReference type="NCBI Taxonomy" id="6313"/>
    <lineage>
        <taxon>Eukaryota</taxon>
        <taxon>Metazoa</taxon>
        <taxon>Ecdysozoa</taxon>
        <taxon>Nematoda</taxon>
        <taxon>Chromadorea</taxon>
        <taxon>Rhabditida</taxon>
        <taxon>Rhabditina</taxon>
        <taxon>Rhabditomorpha</taxon>
        <taxon>Strongyloidea</taxon>
        <taxon>Metastrongylidae</taxon>
        <taxon>Angiostrongylus</taxon>
    </lineage>
</organism>
<evidence type="ECO:0000313" key="3">
    <source>
        <dbReference type="WBParaSite" id="ACAC_0000065001-mRNA-1"/>
    </source>
</evidence>
<keyword evidence="2" id="KW-1185">Reference proteome</keyword>
<proteinExistence type="predicted"/>
<sequence length="320" mass="36321">METGGHLDREEIVKRVMEEQPFLTKLFALELASEEQMKKIETESEQFERIMCDMNNKSIQTELQMGTIFGTSHVEKVTDNTPREPMSNSPSHTYGKKMWSRSLPDSQERLTQVSSTAYRELISRDVGTVAESQSYNLGTNCCRRGAIGSAKTSSVEIRYRETRSNLMPRGDRRIKTDENHKNYAPNKDAVVQTDDSYLKIARRLDEYRSLRTNFLPVFAAFPNPQLHNTSKSVGLNACRSIDVDLERIGTDRLILVEAKFLMQILKHMVENIASFSIIAILLAAKFCPLLETAGNIKFRVIALQVTKGRKTNIRSSAPTH</sequence>
<protein>
    <submittedName>
        <fullName evidence="3">TORC_N domain-containing protein</fullName>
    </submittedName>
</protein>
<dbReference type="AlphaFoldDB" id="A0A158P670"/>
<accession>A0A158P670</accession>
<reference evidence="3" key="2">
    <citation type="submission" date="2016-04" db="UniProtKB">
        <authorList>
            <consortium name="WormBaseParasite"/>
        </authorList>
    </citation>
    <scope>IDENTIFICATION</scope>
</reference>
<name>A0A158P670_ANGCA</name>
<dbReference type="WBParaSite" id="ACAC_0000065001-mRNA-1">
    <property type="protein sequence ID" value="ACAC_0000065001-mRNA-1"/>
    <property type="gene ID" value="ACAC_0000065001"/>
</dbReference>
<evidence type="ECO:0000256" key="1">
    <source>
        <dbReference type="SAM" id="MobiDB-lite"/>
    </source>
</evidence>